<feature type="domain" description="HTH araC/xylS-type" evidence="4">
    <location>
        <begin position="245"/>
        <end position="342"/>
    </location>
</feature>
<dbReference type="GO" id="GO:0003700">
    <property type="term" value="F:DNA-binding transcription factor activity"/>
    <property type="evidence" value="ECO:0007669"/>
    <property type="project" value="InterPro"/>
</dbReference>
<evidence type="ECO:0000256" key="3">
    <source>
        <dbReference type="ARBA" id="ARBA00023163"/>
    </source>
</evidence>
<gene>
    <name evidence="5" type="ORF">SAMN05216279_1446</name>
</gene>
<comment type="caution">
    <text evidence="5">The sequence shown here is derived from an EMBL/GenBank/DDBJ whole genome shotgun (WGS) entry which is preliminary data.</text>
</comment>
<dbReference type="PANTHER" id="PTHR47894:SF1">
    <property type="entry name" value="HTH-TYPE TRANSCRIPTIONAL REGULATOR VQSM"/>
    <property type="match status" value="1"/>
</dbReference>
<dbReference type="EMBL" id="FMWB01000044">
    <property type="protein sequence ID" value="SCZ48981.1"/>
    <property type="molecule type" value="Genomic_DNA"/>
</dbReference>
<keyword evidence="3" id="KW-0804">Transcription</keyword>
<evidence type="ECO:0000313" key="6">
    <source>
        <dbReference type="Proteomes" id="UP000183046"/>
    </source>
</evidence>
<evidence type="ECO:0000256" key="2">
    <source>
        <dbReference type="ARBA" id="ARBA00023125"/>
    </source>
</evidence>
<dbReference type="Pfam" id="PF12833">
    <property type="entry name" value="HTH_18"/>
    <property type="match status" value="1"/>
</dbReference>
<proteinExistence type="predicted"/>
<dbReference type="SUPFAM" id="SSF46689">
    <property type="entry name" value="Homeodomain-like"/>
    <property type="match status" value="1"/>
</dbReference>
<reference evidence="6" key="1">
    <citation type="submission" date="2016-10" db="EMBL/GenBank/DDBJ databases">
        <authorList>
            <person name="de Groot N.N."/>
        </authorList>
    </citation>
    <scope>NUCLEOTIDE SEQUENCE [LARGE SCALE GENOMIC DNA]</scope>
    <source>
        <strain evidence="6">DSM 15758</strain>
    </source>
</reference>
<evidence type="ECO:0000256" key="1">
    <source>
        <dbReference type="ARBA" id="ARBA00023015"/>
    </source>
</evidence>
<evidence type="ECO:0000313" key="5">
    <source>
        <dbReference type="EMBL" id="SCZ48981.1"/>
    </source>
</evidence>
<protein>
    <submittedName>
        <fullName evidence="5">Helix-turn-helix domain-containing protein</fullName>
    </submittedName>
</protein>
<accession>A0A1G5PIE1</accession>
<dbReference type="InterPro" id="IPR032687">
    <property type="entry name" value="AraC-type_N"/>
</dbReference>
<organism evidence="5 6">
    <name type="scientific">Pseudomonas oryzihabitans</name>
    <dbReference type="NCBI Taxonomy" id="47885"/>
    <lineage>
        <taxon>Bacteria</taxon>
        <taxon>Pseudomonadati</taxon>
        <taxon>Pseudomonadota</taxon>
        <taxon>Gammaproteobacteria</taxon>
        <taxon>Pseudomonadales</taxon>
        <taxon>Pseudomonadaceae</taxon>
        <taxon>Pseudomonas</taxon>
    </lineage>
</organism>
<sequence length="351" mass="39298">MSTSSTVPDAHMVADIVPFTARSLLGLMEDRGVSPERLCRGLGFIHADLLDRHLQLSHQQVRSLILRAHAITRDPALGLACGARQTPVSWGLLGLAMLTCETFGEAIEYGLAQQGAGGAMLHNVFEVRGREAHLDVTPRLFDLEVENFLVEENFAGAVAVSRYLVGAEFAPLRIDLAFPKPPHEELYRRFFRCPVRFDAGRSRMTIESHWLGARLPGYDRITCGLVREQLNTLLQKPIGRNDLVESLANRLRVGVDERMPQRELAHMVNVSERTLRRRLGAQSVSYRSLRDETRFERARDLLARTSMTMAQVADAVGYSDARAFRRAFKRWSGQLPAQYRAASQALPPVAV</sequence>
<dbReference type="InterPro" id="IPR009057">
    <property type="entry name" value="Homeodomain-like_sf"/>
</dbReference>
<dbReference type="Gene3D" id="1.10.10.60">
    <property type="entry name" value="Homeodomain-like"/>
    <property type="match status" value="1"/>
</dbReference>
<dbReference type="PANTHER" id="PTHR47894">
    <property type="entry name" value="HTH-TYPE TRANSCRIPTIONAL REGULATOR GADX"/>
    <property type="match status" value="1"/>
</dbReference>
<dbReference type="Proteomes" id="UP000183046">
    <property type="component" value="Unassembled WGS sequence"/>
</dbReference>
<keyword evidence="2" id="KW-0238">DNA-binding</keyword>
<dbReference type="Pfam" id="PF12625">
    <property type="entry name" value="Arabinose_bd"/>
    <property type="match status" value="1"/>
</dbReference>
<evidence type="ECO:0000259" key="4">
    <source>
        <dbReference type="PROSITE" id="PS01124"/>
    </source>
</evidence>
<name>A0A1G5PIE1_9PSED</name>
<dbReference type="GO" id="GO:0000976">
    <property type="term" value="F:transcription cis-regulatory region binding"/>
    <property type="evidence" value="ECO:0007669"/>
    <property type="project" value="TreeGrafter"/>
</dbReference>
<dbReference type="InterPro" id="IPR018060">
    <property type="entry name" value="HTH_AraC"/>
</dbReference>
<dbReference type="PROSITE" id="PS01124">
    <property type="entry name" value="HTH_ARAC_FAMILY_2"/>
    <property type="match status" value="1"/>
</dbReference>
<keyword evidence="1" id="KW-0805">Transcription regulation</keyword>
<dbReference type="GO" id="GO:0005829">
    <property type="term" value="C:cytosol"/>
    <property type="evidence" value="ECO:0007669"/>
    <property type="project" value="TreeGrafter"/>
</dbReference>
<dbReference type="AlphaFoldDB" id="A0A1G5PIE1"/>
<dbReference type="RefSeq" id="WP_218125448.1">
    <property type="nucleotide sequence ID" value="NZ_FMWB01000044.1"/>
</dbReference>
<dbReference type="SMART" id="SM00342">
    <property type="entry name" value="HTH_ARAC"/>
    <property type="match status" value="1"/>
</dbReference>